<dbReference type="InterPro" id="IPR036249">
    <property type="entry name" value="Thioredoxin-like_sf"/>
</dbReference>
<dbReference type="PANTHER" id="PTHR30041">
    <property type="entry name" value="ARSENATE REDUCTASE"/>
    <property type="match status" value="1"/>
</dbReference>
<dbReference type="PROSITE" id="PS51353">
    <property type="entry name" value="ARSC"/>
    <property type="match status" value="1"/>
</dbReference>
<dbReference type="CDD" id="cd03034">
    <property type="entry name" value="ArsC_ArsC"/>
    <property type="match status" value="1"/>
</dbReference>
<reference evidence="4 5" key="1">
    <citation type="submission" date="2024-10" db="EMBL/GenBank/DDBJ databases">
        <title>The Natural Products Discovery Center: Release of the First 8490 Sequenced Strains for Exploring Actinobacteria Biosynthetic Diversity.</title>
        <authorList>
            <person name="Kalkreuter E."/>
            <person name="Kautsar S.A."/>
            <person name="Yang D."/>
            <person name="Bader C.D."/>
            <person name="Teijaro C.N."/>
            <person name="Fluegel L."/>
            <person name="Davis C.M."/>
            <person name="Simpson J.R."/>
            <person name="Lauterbach L."/>
            <person name="Steele A.D."/>
            <person name="Gui C."/>
            <person name="Meng S."/>
            <person name="Li G."/>
            <person name="Viehrig K."/>
            <person name="Ye F."/>
            <person name="Su P."/>
            <person name="Kiefer A.F."/>
            <person name="Nichols A."/>
            <person name="Cepeda A.J."/>
            <person name="Yan W."/>
            <person name="Fan B."/>
            <person name="Jiang Y."/>
            <person name="Adhikari A."/>
            <person name="Zheng C.-J."/>
            <person name="Schuster L."/>
            <person name="Cowan T.M."/>
            <person name="Smanski M.J."/>
            <person name="Chevrette M.G."/>
            <person name="De Carvalho L.P.S."/>
            <person name="Shen B."/>
        </authorList>
    </citation>
    <scope>NUCLEOTIDE SEQUENCE [LARGE SCALE GENOMIC DNA]</scope>
    <source>
        <strain evidence="4 5">NPDC049503</strain>
    </source>
</reference>
<protein>
    <submittedName>
        <fullName evidence="4">Arsenate reductase family protein</fullName>
    </submittedName>
</protein>
<comment type="similarity">
    <text evidence="1 3">Belongs to the ArsC family.</text>
</comment>
<gene>
    <name evidence="4" type="ORF">ACIBP5_13900</name>
</gene>
<evidence type="ECO:0000256" key="2">
    <source>
        <dbReference type="ARBA" id="ARBA00023002"/>
    </source>
</evidence>
<dbReference type="InterPro" id="IPR006659">
    <property type="entry name" value="Arsenate_reductase"/>
</dbReference>
<evidence type="ECO:0000313" key="5">
    <source>
        <dbReference type="Proteomes" id="UP001612928"/>
    </source>
</evidence>
<keyword evidence="5" id="KW-1185">Reference proteome</keyword>
<evidence type="ECO:0000256" key="3">
    <source>
        <dbReference type="PROSITE-ProRule" id="PRU01282"/>
    </source>
</evidence>
<comment type="caution">
    <text evidence="4">The sequence shown here is derived from an EMBL/GenBank/DDBJ whole genome shotgun (WGS) entry which is preliminary data.</text>
</comment>
<proteinExistence type="inferred from homology"/>
<dbReference type="Gene3D" id="3.40.30.10">
    <property type="entry name" value="Glutaredoxin"/>
    <property type="match status" value="1"/>
</dbReference>
<keyword evidence="2" id="KW-0560">Oxidoreductase</keyword>
<dbReference type="EMBL" id="JBITMB010000003">
    <property type="protein sequence ID" value="MFI7441042.1"/>
    <property type="molecule type" value="Genomic_DNA"/>
</dbReference>
<organism evidence="4 5">
    <name type="scientific">Nonomuraea indica</name>
    <dbReference type="NCBI Taxonomy" id="1581193"/>
    <lineage>
        <taxon>Bacteria</taxon>
        <taxon>Bacillati</taxon>
        <taxon>Actinomycetota</taxon>
        <taxon>Actinomycetes</taxon>
        <taxon>Streptosporangiales</taxon>
        <taxon>Streptosporangiaceae</taxon>
        <taxon>Nonomuraea</taxon>
    </lineage>
</organism>
<sequence>MEIWINPDCSKCRSALSVLDAEKADYTVRRYLDDPPGEQELREVLARLGLEPWDITRTGEPVAAELGLAGWPRTAEGRDRWIAALAAHPVLIQRPIITADDGRAVVGRSEDAVRSVLPPG</sequence>
<dbReference type="Proteomes" id="UP001612928">
    <property type="component" value="Unassembled WGS sequence"/>
</dbReference>
<dbReference type="Pfam" id="PF03960">
    <property type="entry name" value="ArsC"/>
    <property type="match status" value="1"/>
</dbReference>
<evidence type="ECO:0000256" key="1">
    <source>
        <dbReference type="ARBA" id="ARBA00007198"/>
    </source>
</evidence>
<evidence type="ECO:0000313" key="4">
    <source>
        <dbReference type="EMBL" id="MFI7441042.1"/>
    </source>
</evidence>
<dbReference type="RefSeq" id="WP_397020827.1">
    <property type="nucleotide sequence ID" value="NZ_JBITMB010000003.1"/>
</dbReference>
<accession>A0ABW8A3J1</accession>
<dbReference type="InterPro" id="IPR006660">
    <property type="entry name" value="Arsenate_reductase-like"/>
</dbReference>
<dbReference type="PANTHER" id="PTHR30041:SF4">
    <property type="entry name" value="ARSENATE REDUCTASE"/>
    <property type="match status" value="1"/>
</dbReference>
<dbReference type="SUPFAM" id="SSF52833">
    <property type="entry name" value="Thioredoxin-like"/>
    <property type="match status" value="1"/>
</dbReference>
<name>A0ABW8A3J1_9ACTN</name>